<dbReference type="InterPro" id="IPR027417">
    <property type="entry name" value="P-loop_NTPase"/>
</dbReference>
<dbReference type="SMART" id="SM00490">
    <property type="entry name" value="HELICc"/>
    <property type="match status" value="1"/>
</dbReference>
<reference evidence="9" key="1">
    <citation type="submission" date="2025-08" db="UniProtKB">
        <authorList>
            <consortium name="Ensembl"/>
        </authorList>
    </citation>
    <scope>IDENTIFICATION</scope>
</reference>
<proteinExistence type="inferred from homology"/>
<feature type="region of interest" description="Disordered" evidence="7">
    <location>
        <begin position="1"/>
        <end position="31"/>
    </location>
</feature>
<dbReference type="InterPro" id="IPR011545">
    <property type="entry name" value="DEAD/DEAH_box_helicase_dom"/>
</dbReference>
<feature type="compositionally biased region" description="Polar residues" evidence="7">
    <location>
        <begin position="14"/>
        <end position="31"/>
    </location>
</feature>
<dbReference type="InterPro" id="IPR014001">
    <property type="entry name" value="Helicase_ATP-bd"/>
</dbReference>
<dbReference type="GO" id="GO:0043138">
    <property type="term" value="F:3'-5' DNA helicase activity"/>
    <property type="evidence" value="ECO:0007669"/>
    <property type="project" value="UniProtKB-EC"/>
</dbReference>
<evidence type="ECO:0000313" key="9">
    <source>
        <dbReference type="Ensembl" id="ENSPCLP00000017469.1"/>
    </source>
</evidence>
<dbReference type="PANTHER" id="PTHR13710">
    <property type="entry name" value="DNA HELICASE RECQ FAMILY MEMBER"/>
    <property type="match status" value="1"/>
</dbReference>
<keyword evidence="2" id="KW-0547">Nucleotide-binding</keyword>
<dbReference type="Gene3D" id="3.40.50.300">
    <property type="entry name" value="P-loop containing nucleotide triphosphate hydrolases"/>
    <property type="match status" value="2"/>
</dbReference>
<dbReference type="GO" id="GO:0009378">
    <property type="term" value="F:four-way junction helicase activity"/>
    <property type="evidence" value="ECO:0007669"/>
    <property type="project" value="TreeGrafter"/>
</dbReference>
<dbReference type="Pfam" id="PF00271">
    <property type="entry name" value="Helicase_C"/>
    <property type="match status" value="1"/>
</dbReference>
<reference evidence="9" key="2">
    <citation type="submission" date="2025-09" db="UniProtKB">
        <authorList>
            <consortium name="Ensembl"/>
        </authorList>
    </citation>
    <scope>IDENTIFICATION</scope>
</reference>
<dbReference type="GO" id="GO:0005524">
    <property type="term" value="F:ATP binding"/>
    <property type="evidence" value="ECO:0007669"/>
    <property type="project" value="UniProtKB-KW"/>
</dbReference>
<comment type="catalytic activity">
    <reaction evidence="5">
        <text>Couples ATP hydrolysis with the unwinding of duplex DNA by translocating in the 3'-5' direction.</text>
        <dbReference type="EC" id="5.6.2.4"/>
    </reaction>
</comment>
<keyword evidence="10" id="KW-1185">Reference proteome</keyword>
<dbReference type="GO" id="GO:0005694">
    <property type="term" value="C:chromosome"/>
    <property type="evidence" value="ECO:0007669"/>
    <property type="project" value="TreeGrafter"/>
</dbReference>
<dbReference type="SMART" id="SM00487">
    <property type="entry name" value="DEXDc"/>
    <property type="match status" value="1"/>
</dbReference>
<evidence type="ECO:0000256" key="4">
    <source>
        <dbReference type="ARBA" id="ARBA00023235"/>
    </source>
</evidence>
<dbReference type="GO" id="GO:0003676">
    <property type="term" value="F:nucleic acid binding"/>
    <property type="evidence" value="ECO:0007669"/>
    <property type="project" value="InterPro"/>
</dbReference>
<dbReference type="GO" id="GO:0000723">
    <property type="term" value="P:telomere maintenance"/>
    <property type="evidence" value="ECO:0007669"/>
    <property type="project" value="TreeGrafter"/>
</dbReference>
<organism evidence="9 10">
    <name type="scientific">Phasianus colchicus</name>
    <name type="common">Common pheasant</name>
    <dbReference type="NCBI Taxonomy" id="9054"/>
    <lineage>
        <taxon>Eukaryota</taxon>
        <taxon>Metazoa</taxon>
        <taxon>Chordata</taxon>
        <taxon>Craniata</taxon>
        <taxon>Vertebrata</taxon>
        <taxon>Euteleostomi</taxon>
        <taxon>Archelosauria</taxon>
        <taxon>Archosauria</taxon>
        <taxon>Dinosauria</taxon>
        <taxon>Saurischia</taxon>
        <taxon>Theropoda</taxon>
        <taxon>Coelurosauria</taxon>
        <taxon>Aves</taxon>
        <taxon>Neognathae</taxon>
        <taxon>Galloanserae</taxon>
        <taxon>Galliformes</taxon>
        <taxon>Phasianidae</taxon>
        <taxon>Phasianinae</taxon>
        <taxon>Phasianus</taxon>
    </lineage>
</organism>
<accession>A0A669Q9W7</accession>
<dbReference type="Ensembl" id="ENSPCLT00000023307.1">
    <property type="protein sequence ID" value="ENSPCLP00000017469.1"/>
    <property type="gene ID" value="ENSPCLG00000014550.1"/>
</dbReference>
<dbReference type="GO" id="GO:0005634">
    <property type="term" value="C:nucleus"/>
    <property type="evidence" value="ECO:0007669"/>
    <property type="project" value="TreeGrafter"/>
</dbReference>
<keyword evidence="4" id="KW-0413">Isomerase</keyword>
<evidence type="ECO:0000259" key="8">
    <source>
        <dbReference type="PROSITE" id="PS51194"/>
    </source>
</evidence>
<evidence type="ECO:0000256" key="7">
    <source>
        <dbReference type="SAM" id="MobiDB-lite"/>
    </source>
</evidence>
<dbReference type="GO" id="GO:0000724">
    <property type="term" value="P:double-strand break repair via homologous recombination"/>
    <property type="evidence" value="ECO:0007669"/>
    <property type="project" value="TreeGrafter"/>
</dbReference>
<evidence type="ECO:0000256" key="3">
    <source>
        <dbReference type="ARBA" id="ARBA00022840"/>
    </source>
</evidence>
<evidence type="ECO:0000256" key="6">
    <source>
        <dbReference type="ARBA" id="ARBA00034808"/>
    </source>
</evidence>
<evidence type="ECO:0000256" key="5">
    <source>
        <dbReference type="ARBA" id="ARBA00034617"/>
    </source>
</evidence>
<dbReference type="SUPFAM" id="SSF52540">
    <property type="entry name" value="P-loop containing nucleoside triphosphate hydrolases"/>
    <property type="match status" value="1"/>
</dbReference>
<dbReference type="EC" id="5.6.2.4" evidence="6"/>
<comment type="similarity">
    <text evidence="1">Belongs to the helicase family. RecQ subfamily.</text>
</comment>
<sequence length="294" mass="32308">MAASIPQHPAATRTEPSSRGQLHTWTCSARPTNPPHLPEVLDALSELGYSSFRPGQEVAIMRILSGLSTLVVLPTGMGKSLCYQLPAFLYHKRSRSIALVVSPLVSLMDDQVPPHFHPTAPSQREASLFCVLVASSDREVPYESPFCVLVAKKESGRRLHPDAIAAAYHAGLSSAERRRVQSAFMRGHLRVVVATVAFGMGLDKADVRAVLHYNMPRNFESYVQEIGRAGRDGEPAWCHLFLDPEEVLRHLRGDTESSKRTLKGVGDDTGNPKNFWDLFGVTQGIPKGVEDYLG</sequence>
<dbReference type="GO" id="GO:0005737">
    <property type="term" value="C:cytoplasm"/>
    <property type="evidence" value="ECO:0007669"/>
    <property type="project" value="TreeGrafter"/>
</dbReference>
<dbReference type="PANTHER" id="PTHR13710:SF108">
    <property type="entry name" value="ATP-DEPENDENT DNA HELICASE Q4"/>
    <property type="match status" value="1"/>
</dbReference>
<dbReference type="Proteomes" id="UP000472261">
    <property type="component" value="Unplaced"/>
</dbReference>
<evidence type="ECO:0000313" key="10">
    <source>
        <dbReference type="Proteomes" id="UP000472261"/>
    </source>
</evidence>
<dbReference type="Pfam" id="PF00270">
    <property type="entry name" value="DEAD"/>
    <property type="match status" value="1"/>
</dbReference>
<name>A0A669Q9W7_PHACC</name>
<evidence type="ECO:0000256" key="2">
    <source>
        <dbReference type="ARBA" id="ARBA00022741"/>
    </source>
</evidence>
<dbReference type="AlphaFoldDB" id="A0A669Q9W7"/>
<protein>
    <recommendedName>
        <fullName evidence="6">DNA 3'-5' helicase</fullName>
        <ecNumber evidence="6">5.6.2.4</ecNumber>
    </recommendedName>
</protein>
<evidence type="ECO:0000256" key="1">
    <source>
        <dbReference type="ARBA" id="ARBA00005446"/>
    </source>
</evidence>
<keyword evidence="3" id="KW-0067">ATP-binding</keyword>
<dbReference type="InterPro" id="IPR001650">
    <property type="entry name" value="Helicase_C-like"/>
</dbReference>
<feature type="domain" description="Helicase C-terminal" evidence="8">
    <location>
        <begin position="84"/>
        <end position="273"/>
    </location>
</feature>
<dbReference type="PROSITE" id="PS51194">
    <property type="entry name" value="HELICASE_CTER"/>
    <property type="match status" value="1"/>
</dbReference>